<dbReference type="InterPro" id="IPR003439">
    <property type="entry name" value="ABC_transporter-like_ATP-bd"/>
</dbReference>
<feature type="domain" description="ABC transporter" evidence="5">
    <location>
        <begin position="44"/>
        <end position="262"/>
    </location>
</feature>
<dbReference type="CDD" id="cd03221">
    <property type="entry name" value="ABCF_EF-3"/>
    <property type="match status" value="2"/>
</dbReference>
<evidence type="ECO:0000256" key="3">
    <source>
        <dbReference type="ARBA" id="ARBA00022840"/>
    </source>
</evidence>
<dbReference type="GO" id="GO:0016887">
    <property type="term" value="F:ATP hydrolysis activity"/>
    <property type="evidence" value="ECO:0007669"/>
    <property type="project" value="InterPro"/>
</dbReference>
<evidence type="ECO:0000313" key="7">
    <source>
        <dbReference type="Proteomes" id="UP000228945"/>
    </source>
</evidence>
<proteinExistence type="predicted"/>
<keyword evidence="2" id="KW-0547">Nucleotide-binding</keyword>
<organism evidence="6 7">
    <name type="scientific">Caulobacter mirabilis</name>
    <dbReference type="NCBI Taxonomy" id="69666"/>
    <lineage>
        <taxon>Bacteria</taxon>
        <taxon>Pseudomonadati</taxon>
        <taxon>Pseudomonadota</taxon>
        <taxon>Alphaproteobacteria</taxon>
        <taxon>Caulobacterales</taxon>
        <taxon>Caulobacteraceae</taxon>
        <taxon>Caulobacter</taxon>
    </lineage>
</organism>
<dbReference type="Gene3D" id="3.40.50.300">
    <property type="entry name" value="P-loop containing nucleotide triphosphate hydrolases"/>
    <property type="match status" value="2"/>
</dbReference>
<dbReference type="InterPro" id="IPR050611">
    <property type="entry name" value="ABCF"/>
</dbReference>
<dbReference type="OrthoDB" id="7168152at2"/>
<evidence type="ECO:0000256" key="2">
    <source>
        <dbReference type="ARBA" id="ARBA00022741"/>
    </source>
</evidence>
<evidence type="ECO:0000259" key="5">
    <source>
        <dbReference type="PROSITE" id="PS50893"/>
    </source>
</evidence>
<keyword evidence="1" id="KW-0677">Repeat</keyword>
<feature type="domain" description="ABC transporter" evidence="5">
    <location>
        <begin position="334"/>
        <end position="546"/>
    </location>
</feature>
<dbReference type="Pfam" id="PF00005">
    <property type="entry name" value="ABC_tran"/>
    <property type="match status" value="2"/>
</dbReference>
<feature type="region of interest" description="Disordered" evidence="4">
    <location>
        <begin position="1"/>
        <end position="34"/>
    </location>
</feature>
<gene>
    <name evidence="6" type="ORF">CSW64_21145</name>
</gene>
<dbReference type="Proteomes" id="UP000228945">
    <property type="component" value="Chromosome"/>
</dbReference>
<dbReference type="InterPro" id="IPR017871">
    <property type="entry name" value="ABC_transporter-like_CS"/>
</dbReference>
<sequence>MSGKPIAFPFERLSEPRRRTTSQRGRLGRKSVSSEAMASRQAVLGMEQASFHHGSTPVFESLSFLLDGDRTALVGENGAGKSTLLRCLTGELELDSGQVVRSRGLRVGVLPQDTPPAFADLTVREALRRSLEKIGAGDDDWRIDVLLDELALPPEMAEQRFGALSGGWQRLMLIAGAARLEEPDILLLDEPTNHLDLGNIATLERWLMVEFDIPMLIVSHDREFLNRVTDRTLFLRRDGVHAFRTPFTVAREELLRRDAVAASQRRLEEKEIRRLEAAAARYKVWAVKNPDLNKRKAAIETRIARIEGDRTETYVARERRLELSDAEIDAKVALRVQGLTVTTPDAGRTLLTIDRLTLSAGDRIALLGVNGAGKSTLLAALAAAFDPALAHYDGQAAIRFNPATRLAVFDQSMRDLPLKRSLLDYVAAAPEATDKDAARLLAQAGFSYIRVQQPIGLLSYGERSRLMFLRMKLERPNLYLLDEPTNHLDIEGQEALEAQLEESDVSCLFVSHDRYFTRTAATRFLEIRRGRLVEVDDPDAFFDAQIG</sequence>
<dbReference type="KEGG" id="cmb:CSW64_21145"/>
<keyword evidence="7" id="KW-1185">Reference proteome</keyword>
<dbReference type="PROSITE" id="PS50893">
    <property type="entry name" value="ABC_TRANSPORTER_2"/>
    <property type="match status" value="2"/>
</dbReference>
<dbReference type="SUPFAM" id="SSF52540">
    <property type="entry name" value="P-loop containing nucleoside triphosphate hydrolases"/>
    <property type="match status" value="2"/>
</dbReference>
<dbReference type="GO" id="GO:0005524">
    <property type="term" value="F:ATP binding"/>
    <property type="evidence" value="ECO:0007669"/>
    <property type="project" value="UniProtKB-KW"/>
</dbReference>
<dbReference type="PANTHER" id="PTHR19211:SF14">
    <property type="entry name" value="ATP-BINDING CASSETTE SUB-FAMILY F MEMBER 1"/>
    <property type="match status" value="1"/>
</dbReference>
<dbReference type="InterPro" id="IPR003593">
    <property type="entry name" value="AAA+_ATPase"/>
</dbReference>
<dbReference type="AlphaFoldDB" id="A0A2D2B374"/>
<name>A0A2D2B374_9CAUL</name>
<evidence type="ECO:0000256" key="4">
    <source>
        <dbReference type="SAM" id="MobiDB-lite"/>
    </source>
</evidence>
<evidence type="ECO:0000256" key="1">
    <source>
        <dbReference type="ARBA" id="ARBA00022737"/>
    </source>
</evidence>
<dbReference type="PANTHER" id="PTHR19211">
    <property type="entry name" value="ATP-BINDING TRANSPORT PROTEIN-RELATED"/>
    <property type="match status" value="1"/>
</dbReference>
<dbReference type="SMART" id="SM00382">
    <property type="entry name" value="AAA"/>
    <property type="match status" value="2"/>
</dbReference>
<reference evidence="6 7" key="1">
    <citation type="submission" date="2017-10" db="EMBL/GenBank/DDBJ databases">
        <title>Genome sequence of Caulobacter mirabilis FWC38.</title>
        <authorList>
            <person name="Fiebig A."/>
            <person name="Crosson S."/>
        </authorList>
    </citation>
    <scope>NUCLEOTIDE SEQUENCE [LARGE SCALE GENOMIC DNA]</scope>
    <source>
        <strain evidence="6 7">FWC 38</strain>
    </source>
</reference>
<dbReference type="PROSITE" id="PS00211">
    <property type="entry name" value="ABC_TRANSPORTER_1"/>
    <property type="match status" value="1"/>
</dbReference>
<accession>A0A2D2B374</accession>
<keyword evidence="3" id="KW-0067">ATP-binding</keyword>
<protein>
    <submittedName>
        <fullName evidence="6">ABC transporter</fullName>
    </submittedName>
</protein>
<evidence type="ECO:0000313" key="6">
    <source>
        <dbReference type="EMBL" id="ATQ44715.1"/>
    </source>
</evidence>
<dbReference type="InterPro" id="IPR027417">
    <property type="entry name" value="P-loop_NTPase"/>
</dbReference>
<dbReference type="EMBL" id="CP024201">
    <property type="protein sequence ID" value="ATQ44715.1"/>
    <property type="molecule type" value="Genomic_DNA"/>
</dbReference>